<accession>A0A2A9PC43</accession>
<protein>
    <submittedName>
        <fullName evidence="1">Uncharacterized protein</fullName>
    </submittedName>
</protein>
<comment type="caution">
    <text evidence="1">The sequence shown here is derived from an EMBL/GenBank/DDBJ whole genome shotgun (WGS) entry which is preliminary data.</text>
</comment>
<proteinExistence type="predicted"/>
<dbReference type="PANTHER" id="PTHR38797">
    <property type="entry name" value="NUCLEAR PORE COMPLEX PROTEIN NUP85-RELATED"/>
    <property type="match status" value="1"/>
</dbReference>
<name>A0A2A9PC43_OPHUN</name>
<dbReference type="AlphaFoldDB" id="A0A2A9PC43"/>
<evidence type="ECO:0000313" key="2">
    <source>
        <dbReference type="Proteomes" id="UP000037136"/>
    </source>
</evidence>
<dbReference type="Proteomes" id="UP000037136">
    <property type="component" value="Unassembled WGS sequence"/>
</dbReference>
<dbReference type="OrthoDB" id="5403091at2759"/>
<gene>
    <name evidence="1" type="ORF">XA68_13600</name>
</gene>
<dbReference type="InterPro" id="IPR053204">
    <property type="entry name" value="Oxopyrrolidines_Biosynth-assoc"/>
</dbReference>
<keyword evidence="2" id="KW-1185">Reference proteome</keyword>
<reference evidence="1 2" key="1">
    <citation type="journal article" date="2015" name="BMC Genomics">
        <title>Gene expression during zombie ant biting behavior reflects the complexity underlying fungal parasitic behavioral manipulation.</title>
        <authorList>
            <person name="de Bekker C."/>
            <person name="Ohm R.A."/>
            <person name="Loreto R.G."/>
            <person name="Sebastian A."/>
            <person name="Albert I."/>
            <person name="Merrow M."/>
            <person name="Brachmann A."/>
            <person name="Hughes D.P."/>
        </authorList>
    </citation>
    <scope>NUCLEOTIDE SEQUENCE [LARGE SCALE GENOMIC DNA]</scope>
    <source>
        <strain evidence="1 2">SC16a</strain>
    </source>
</reference>
<dbReference type="EMBL" id="LAZP02000286">
    <property type="protein sequence ID" value="PFH58492.1"/>
    <property type="molecule type" value="Genomic_DNA"/>
</dbReference>
<dbReference type="Pfam" id="PF12311">
    <property type="entry name" value="DUF3632"/>
    <property type="match status" value="1"/>
</dbReference>
<evidence type="ECO:0000313" key="1">
    <source>
        <dbReference type="EMBL" id="PFH58492.1"/>
    </source>
</evidence>
<dbReference type="PANTHER" id="PTHR38797:SF7">
    <property type="entry name" value="TRANSCRIPTION FACTOR DOMAIN-CONTAINING PROTEIN"/>
    <property type="match status" value="1"/>
</dbReference>
<organism evidence="1 2">
    <name type="scientific">Ophiocordyceps unilateralis</name>
    <name type="common">Zombie-ant fungus</name>
    <name type="synonym">Torrubia unilateralis</name>
    <dbReference type="NCBI Taxonomy" id="268505"/>
    <lineage>
        <taxon>Eukaryota</taxon>
        <taxon>Fungi</taxon>
        <taxon>Dikarya</taxon>
        <taxon>Ascomycota</taxon>
        <taxon>Pezizomycotina</taxon>
        <taxon>Sordariomycetes</taxon>
        <taxon>Hypocreomycetidae</taxon>
        <taxon>Hypocreales</taxon>
        <taxon>Ophiocordycipitaceae</taxon>
        <taxon>Ophiocordyceps</taxon>
    </lineage>
</organism>
<dbReference type="InterPro" id="IPR022085">
    <property type="entry name" value="OpdG"/>
</dbReference>
<reference evidence="1 2" key="2">
    <citation type="journal article" date="2017" name="Sci. Rep.">
        <title>Ant-infecting Ophiocordyceps genomes reveal a high diversity of potential behavioral manipulation genes and a possible major role for enterotoxins.</title>
        <authorList>
            <person name="de Bekker C."/>
            <person name="Ohm R.A."/>
            <person name="Evans H.C."/>
            <person name="Brachmann A."/>
            <person name="Hughes D.P."/>
        </authorList>
    </citation>
    <scope>NUCLEOTIDE SEQUENCE [LARGE SCALE GENOMIC DNA]</scope>
    <source>
        <strain evidence="1 2">SC16a</strain>
    </source>
</reference>
<sequence length="348" mass="39751">MLAAQSSPSSLRSMSGNNPHAAPFRPASLPPSLLDAVFSAANDDDWSALCRIMGEYISLIEEGFCRMGKGWRDTEPQLKELWTVFYVCAKEFDYSSSLHDRLALHLIRIRSRGKLYRPTHFPGGPVPAEPIRRHDMMQVAMAPGHGFLWTDLPFLFDEMAMRWSAEFWFLESDQRVNLSSFFAKAASANLVDDKVYFFFFSLLREALEKPLAVDSNRLAILLPPTGIWFDEAGHKLIELSNASVDYFPAPVSSAGPLFEQSWLGCRWRRTGFTPGRWLFWLQRLDQIENEAIRMGLVGPDSIAKMAADAMHCMLSQVELRNTWVLKELENHGNLIRDQSRLSLRKRYQ</sequence>